<dbReference type="EnsemblMetazoa" id="AMEC003800-RA">
    <property type="protein sequence ID" value="AMEC003800-PA"/>
    <property type="gene ID" value="AMEC003800"/>
</dbReference>
<proteinExistence type="predicted"/>
<evidence type="ECO:0000313" key="1">
    <source>
        <dbReference type="EnsemblMetazoa" id="AMEC003800-PA"/>
    </source>
</evidence>
<sequence>MNRASRPSMCSRRRWCTPVSFSTFLEKMFCSEKPIVAISALTSPITSNDSSVSVAMPTPTMIGTSDRDSPVWAYDTGTFQMEMCEVTEAKNFPSASGTIKLK</sequence>
<reference evidence="1" key="2">
    <citation type="submission" date="2020-05" db="UniProtKB">
        <authorList>
            <consortium name="EnsemblMetazoa"/>
        </authorList>
    </citation>
    <scope>IDENTIFICATION</scope>
    <source>
        <strain evidence="1">CM1001059</strain>
    </source>
</reference>
<keyword evidence="2" id="KW-1185">Reference proteome</keyword>
<dbReference type="VEuPathDB" id="VectorBase:AMEC003800"/>
<evidence type="ECO:0000313" key="2">
    <source>
        <dbReference type="Proteomes" id="UP000075902"/>
    </source>
</evidence>
<reference evidence="2" key="1">
    <citation type="submission" date="2014-01" db="EMBL/GenBank/DDBJ databases">
        <title>The Genome Sequence of Anopheles melas CM1001059_A (V2).</title>
        <authorList>
            <consortium name="The Broad Institute Genomics Platform"/>
            <person name="Neafsey D.E."/>
            <person name="Besansky N."/>
            <person name="Howell P."/>
            <person name="Walton C."/>
            <person name="Young S.K."/>
            <person name="Zeng Q."/>
            <person name="Gargeya S."/>
            <person name="Fitzgerald M."/>
            <person name="Haas B."/>
            <person name="Abouelleil A."/>
            <person name="Allen A.W."/>
            <person name="Alvarado L."/>
            <person name="Arachchi H.M."/>
            <person name="Berlin A.M."/>
            <person name="Chapman S.B."/>
            <person name="Gainer-Dewar J."/>
            <person name="Goldberg J."/>
            <person name="Griggs A."/>
            <person name="Gujja S."/>
            <person name="Hansen M."/>
            <person name="Howarth C."/>
            <person name="Imamovic A."/>
            <person name="Ireland A."/>
            <person name="Larimer J."/>
            <person name="McCowan C."/>
            <person name="Murphy C."/>
            <person name="Pearson M."/>
            <person name="Poon T.W."/>
            <person name="Priest M."/>
            <person name="Roberts A."/>
            <person name="Saif S."/>
            <person name="Shea T."/>
            <person name="Sisk P."/>
            <person name="Sykes S."/>
            <person name="Wortman J."/>
            <person name="Nusbaum C."/>
            <person name="Birren B."/>
        </authorList>
    </citation>
    <scope>NUCLEOTIDE SEQUENCE [LARGE SCALE GENOMIC DNA]</scope>
    <source>
        <strain evidence="2">CM1001059</strain>
    </source>
</reference>
<name>A0A182TK71_9DIPT</name>
<organism evidence="1 2">
    <name type="scientific">Anopheles melas</name>
    <dbReference type="NCBI Taxonomy" id="34690"/>
    <lineage>
        <taxon>Eukaryota</taxon>
        <taxon>Metazoa</taxon>
        <taxon>Ecdysozoa</taxon>
        <taxon>Arthropoda</taxon>
        <taxon>Hexapoda</taxon>
        <taxon>Insecta</taxon>
        <taxon>Pterygota</taxon>
        <taxon>Neoptera</taxon>
        <taxon>Endopterygota</taxon>
        <taxon>Diptera</taxon>
        <taxon>Nematocera</taxon>
        <taxon>Culicoidea</taxon>
        <taxon>Culicidae</taxon>
        <taxon>Anophelinae</taxon>
        <taxon>Anopheles</taxon>
    </lineage>
</organism>
<dbReference type="Proteomes" id="UP000075902">
    <property type="component" value="Unassembled WGS sequence"/>
</dbReference>
<accession>A0A182TK71</accession>
<dbReference type="AlphaFoldDB" id="A0A182TK71"/>
<protein>
    <submittedName>
        <fullName evidence="1">Uncharacterized protein</fullName>
    </submittedName>
</protein>